<evidence type="ECO:0000256" key="1">
    <source>
        <dbReference type="ARBA" id="ARBA00022679"/>
    </source>
</evidence>
<dbReference type="PANTHER" id="PTHR43877">
    <property type="entry name" value="AMINOALKYLPHOSPHONATE N-ACETYLTRANSFERASE-RELATED-RELATED"/>
    <property type="match status" value="1"/>
</dbReference>
<evidence type="ECO:0000256" key="2">
    <source>
        <dbReference type="ARBA" id="ARBA00023315"/>
    </source>
</evidence>
<keyword evidence="2" id="KW-0012">Acyltransferase</keyword>
<dbReference type="InterPro" id="IPR016181">
    <property type="entry name" value="Acyl_CoA_acyltransferase"/>
</dbReference>
<dbReference type="GO" id="GO:0016747">
    <property type="term" value="F:acyltransferase activity, transferring groups other than amino-acyl groups"/>
    <property type="evidence" value="ECO:0007669"/>
    <property type="project" value="InterPro"/>
</dbReference>
<protein>
    <submittedName>
        <fullName evidence="4">GNAT family N-acetyltransferase</fullName>
    </submittedName>
</protein>
<dbReference type="PROSITE" id="PS51186">
    <property type="entry name" value="GNAT"/>
    <property type="match status" value="1"/>
</dbReference>
<dbReference type="InterPro" id="IPR000182">
    <property type="entry name" value="GNAT_dom"/>
</dbReference>
<feature type="domain" description="N-acetyltransferase" evidence="3">
    <location>
        <begin position="15"/>
        <end position="158"/>
    </location>
</feature>
<comment type="caution">
    <text evidence="4">The sequence shown here is derived from an EMBL/GenBank/DDBJ whole genome shotgun (WGS) entry which is preliminary data.</text>
</comment>
<dbReference type="RefSeq" id="WP_139095813.1">
    <property type="nucleotide sequence ID" value="NZ_VDFW01000004.1"/>
</dbReference>
<dbReference type="OrthoDB" id="4322031at2"/>
<evidence type="ECO:0000313" key="4">
    <source>
        <dbReference type="EMBL" id="TNC28196.1"/>
    </source>
</evidence>
<keyword evidence="5" id="KW-1185">Reference proteome</keyword>
<evidence type="ECO:0000259" key="3">
    <source>
        <dbReference type="PROSITE" id="PS51186"/>
    </source>
</evidence>
<keyword evidence="1 4" id="KW-0808">Transferase</keyword>
<proteinExistence type="predicted"/>
<gene>
    <name evidence="4" type="ORF">FG385_07170</name>
</gene>
<dbReference type="Pfam" id="PF00583">
    <property type="entry name" value="Acetyltransf_1"/>
    <property type="match status" value="1"/>
</dbReference>
<evidence type="ECO:0000313" key="5">
    <source>
        <dbReference type="Proteomes" id="UP000305546"/>
    </source>
</evidence>
<dbReference type="CDD" id="cd04301">
    <property type="entry name" value="NAT_SF"/>
    <property type="match status" value="1"/>
</dbReference>
<organism evidence="4 5">
    <name type="scientific">Amycolatopsis alkalitolerans</name>
    <dbReference type="NCBI Taxonomy" id="2547244"/>
    <lineage>
        <taxon>Bacteria</taxon>
        <taxon>Bacillati</taxon>
        <taxon>Actinomycetota</taxon>
        <taxon>Actinomycetes</taxon>
        <taxon>Pseudonocardiales</taxon>
        <taxon>Pseudonocardiaceae</taxon>
        <taxon>Amycolatopsis</taxon>
    </lineage>
</organism>
<dbReference type="InterPro" id="IPR050832">
    <property type="entry name" value="Bact_Acetyltransf"/>
</dbReference>
<dbReference type="EMBL" id="VDFW01000004">
    <property type="protein sequence ID" value="TNC28196.1"/>
    <property type="molecule type" value="Genomic_DNA"/>
</dbReference>
<dbReference type="Gene3D" id="3.40.630.30">
    <property type="match status" value="1"/>
</dbReference>
<accession>A0A5C4M531</accession>
<name>A0A5C4M531_9PSEU</name>
<dbReference type="AlphaFoldDB" id="A0A5C4M531"/>
<sequence length="165" mass="17927">MSTADPLRLGEPDAGELLTLQLAAYVQEARAHRNVDLVPLLDTLEDVRAALRDPALLAWGIRDSGRLVASVRARVRGEIGEVGRLVVAPDQQRRGLGRSLMLAVEVLLPPEVTTLLLFTGQHSAGPLALYASLGYTETHRTPEAGYELVHLEKARPRSTPVNAVR</sequence>
<dbReference type="SUPFAM" id="SSF55729">
    <property type="entry name" value="Acyl-CoA N-acyltransferases (Nat)"/>
    <property type="match status" value="1"/>
</dbReference>
<dbReference type="Proteomes" id="UP000305546">
    <property type="component" value="Unassembled WGS sequence"/>
</dbReference>
<reference evidence="4 5" key="1">
    <citation type="submission" date="2019-06" db="EMBL/GenBank/DDBJ databases">
        <title>Amycolatopsis alkalitolerans sp. nov., isolated from Gastrodia elata Blume.</title>
        <authorList>
            <person name="Narsing Rao M.P."/>
            <person name="Li W.J."/>
        </authorList>
    </citation>
    <scope>NUCLEOTIDE SEQUENCE [LARGE SCALE GENOMIC DNA]</scope>
    <source>
        <strain evidence="4 5">SYSUP0005</strain>
    </source>
</reference>